<feature type="region of interest" description="Disordered" evidence="1">
    <location>
        <begin position="1"/>
        <end position="25"/>
    </location>
</feature>
<evidence type="ECO:0000313" key="2">
    <source>
        <dbReference type="EMBL" id="KAF2455100.1"/>
    </source>
</evidence>
<dbReference type="EMBL" id="MU001688">
    <property type="protein sequence ID" value="KAF2455100.1"/>
    <property type="molecule type" value="Genomic_DNA"/>
</dbReference>
<feature type="compositionally biased region" description="Basic residues" evidence="1">
    <location>
        <begin position="62"/>
        <end position="73"/>
    </location>
</feature>
<feature type="region of interest" description="Disordered" evidence="1">
    <location>
        <begin position="37"/>
        <end position="130"/>
    </location>
</feature>
<reference evidence="2" key="1">
    <citation type="journal article" date="2020" name="Stud. Mycol.">
        <title>101 Dothideomycetes genomes: a test case for predicting lifestyles and emergence of pathogens.</title>
        <authorList>
            <person name="Haridas S."/>
            <person name="Albert R."/>
            <person name="Binder M."/>
            <person name="Bloem J."/>
            <person name="Labutti K."/>
            <person name="Salamov A."/>
            <person name="Andreopoulos B."/>
            <person name="Baker S."/>
            <person name="Barry K."/>
            <person name="Bills G."/>
            <person name="Bluhm B."/>
            <person name="Cannon C."/>
            <person name="Castanera R."/>
            <person name="Culley D."/>
            <person name="Daum C."/>
            <person name="Ezra D."/>
            <person name="Gonzalez J."/>
            <person name="Henrissat B."/>
            <person name="Kuo A."/>
            <person name="Liang C."/>
            <person name="Lipzen A."/>
            <person name="Lutzoni F."/>
            <person name="Magnuson J."/>
            <person name="Mondo S."/>
            <person name="Nolan M."/>
            <person name="Ohm R."/>
            <person name="Pangilinan J."/>
            <person name="Park H.-J."/>
            <person name="Ramirez L."/>
            <person name="Alfaro M."/>
            <person name="Sun H."/>
            <person name="Tritt A."/>
            <person name="Yoshinaga Y."/>
            <person name="Zwiers L.-H."/>
            <person name="Turgeon B."/>
            <person name="Goodwin S."/>
            <person name="Spatafora J."/>
            <person name="Crous P."/>
            <person name="Grigoriev I."/>
        </authorList>
    </citation>
    <scope>NUCLEOTIDE SEQUENCE</scope>
    <source>
        <strain evidence="2">ATCC 16933</strain>
    </source>
</reference>
<protein>
    <submittedName>
        <fullName evidence="2">Uncharacterized protein</fullName>
    </submittedName>
</protein>
<proteinExistence type="predicted"/>
<evidence type="ECO:0000256" key="1">
    <source>
        <dbReference type="SAM" id="MobiDB-lite"/>
    </source>
</evidence>
<feature type="region of interest" description="Disordered" evidence="1">
    <location>
        <begin position="157"/>
        <end position="188"/>
    </location>
</feature>
<evidence type="ECO:0000313" key="3">
    <source>
        <dbReference type="Proteomes" id="UP000799766"/>
    </source>
</evidence>
<organism evidence="2 3">
    <name type="scientific">Lineolata rhizophorae</name>
    <dbReference type="NCBI Taxonomy" id="578093"/>
    <lineage>
        <taxon>Eukaryota</taxon>
        <taxon>Fungi</taxon>
        <taxon>Dikarya</taxon>
        <taxon>Ascomycota</taxon>
        <taxon>Pezizomycotina</taxon>
        <taxon>Dothideomycetes</taxon>
        <taxon>Dothideomycetes incertae sedis</taxon>
        <taxon>Lineolatales</taxon>
        <taxon>Lineolataceae</taxon>
        <taxon>Lineolata</taxon>
    </lineage>
</organism>
<name>A0A6A6NTK3_9PEZI</name>
<dbReference type="AlphaFoldDB" id="A0A6A6NTK3"/>
<accession>A0A6A6NTK3</accession>
<sequence length="379" mass="40001">MVVPRGAQIEDDGKTHLRASSAARGEARDLVADAAGGQAFLREGSGRRGTPGALHETPRAKCAGRLRLVARRGARADGRADRPWPRADARRDAAGAGSRQSPRRAHSLGRPRTPAEGAERGGTATNERTRWGVSLSRALSEFARAEGAAEWVKQPVAARARDQSPGAKRAKWKGPRTSNAGSPSPVASFGPSFPTTEYLHTSPGELVLARFGAVVEQETHDVLAWTDADAPFRFANTRARAHPGVSSTADGCLRCLLPLPPVSAASWAVPGAQPALDSPSQPGKIGRDTTQARAKLWDVVPSGGYTTTNPPAALRRRGHPDAHAQRRGPLLQALFRWPQQDAPAAGSLSSDVSFAASASGLPRVAARPLFCILSIRSTP</sequence>
<gene>
    <name evidence="2" type="ORF">BDY21DRAFT_365721</name>
</gene>
<feature type="compositionally biased region" description="Basic and acidic residues" evidence="1">
    <location>
        <begin position="74"/>
        <end position="93"/>
    </location>
</feature>
<dbReference type="Proteomes" id="UP000799766">
    <property type="component" value="Unassembled WGS sequence"/>
</dbReference>
<keyword evidence="3" id="KW-1185">Reference proteome</keyword>